<dbReference type="SUPFAM" id="SSF46785">
    <property type="entry name" value="Winged helix' DNA-binding domain"/>
    <property type="match status" value="1"/>
</dbReference>
<dbReference type="eggNOG" id="KOG0627">
    <property type="taxonomic scope" value="Eukaryota"/>
</dbReference>
<dbReference type="Proteomes" id="UP000001611">
    <property type="component" value="Unassembled WGS sequence"/>
</dbReference>
<evidence type="ECO:0000256" key="1">
    <source>
        <dbReference type="ARBA" id="ARBA00004123"/>
    </source>
</evidence>
<dbReference type="AlphaFoldDB" id="G2XAC1"/>
<dbReference type="HOGENOM" id="CLU_013966_1_0_1"/>
<dbReference type="InterPro" id="IPR036388">
    <property type="entry name" value="WH-like_DNA-bd_sf"/>
</dbReference>
<feature type="compositionally biased region" description="Low complexity" evidence="7">
    <location>
        <begin position="40"/>
        <end position="54"/>
    </location>
</feature>
<feature type="compositionally biased region" description="Polar residues" evidence="7">
    <location>
        <begin position="458"/>
        <end position="474"/>
    </location>
</feature>
<dbReference type="KEGG" id="vda:VDAG_07024"/>
<dbReference type="GeneID" id="20708487"/>
<dbReference type="GO" id="GO:0043565">
    <property type="term" value="F:sequence-specific DNA binding"/>
    <property type="evidence" value="ECO:0007669"/>
    <property type="project" value="InterPro"/>
</dbReference>
<keyword evidence="9" id="KW-0346">Stress response</keyword>
<dbReference type="InterPro" id="IPR000232">
    <property type="entry name" value="HSF_DNA-bd"/>
</dbReference>
<reference evidence="9 10" key="1">
    <citation type="submission" date="2008-03" db="EMBL/GenBank/DDBJ databases">
        <title>The Genome Sequence of Verticillium dahliae VdLs.17.</title>
        <authorList>
            <consortium name="The Broad Institute Genome Sequencing Platform"/>
            <person name="Ma L.-J.J."/>
            <person name="Klosterman S.J."/>
            <person name="Subbarao K."/>
            <person name="Dobinson K."/>
            <person name="Veronese P."/>
            <person name="Kang S."/>
            <person name="Gold S.E."/>
            <person name="Young S."/>
            <person name="Jaffe D."/>
            <person name="Gnerre S."/>
            <person name="Berlin A."/>
            <person name="Heiman D."/>
            <person name="Hepburn T."/>
            <person name="Sykes S."/>
            <person name="Alvarado L."/>
            <person name="Kodira C.D."/>
            <person name="Lander E."/>
            <person name="Galagan J."/>
            <person name="Nusbaum C."/>
            <person name="Birren B."/>
        </authorList>
    </citation>
    <scope>NUCLEOTIDE SEQUENCE [LARGE SCALE GENOMIC DNA]</scope>
    <source>
        <strain evidence="10">VdLs.17 / ATCC MYA-4575 / FGSC 10137</strain>
    </source>
</reference>
<keyword evidence="3" id="KW-0238">DNA-binding</keyword>
<dbReference type="InParanoid" id="G2XAC1"/>
<evidence type="ECO:0000259" key="8">
    <source>
        <dbReference type="SMART" id="SM00415"/>
    </source>
</evidence>
<dbReference type="Gene3D" id="1.10.10.10">
    <property type="entry name" value="Winged helix-like DNA-binding domain superfamily/Winged helix DNA-binding domain"/>
    <property type="match status" value="1"/>
</dbReference>
<feature type="compositionally biased region" description="Low complexity" evidence="7">
    <location>
        <begin position="604"/>
        <end position="619"/>
    </location>
</feature>
<feature type="domain" description="HSF-type DNA-binding" evidence="8">
    <location>
        <begin position="137"/>
        <end position="244"/>
    </location>
</feature>
<evidence type="ECO:0000256" key="3">
    <source>
        <dbReference type="ARBA" id="ARBA00023125"/>
    </source>
</evidence>
<dbReference type="GO" id="GO:0005634">
    <property type="term" value="C:nucleus"/>
    <property type="evidence" value="ECO:0007669"/>
    <property type="project" value="UniProtKB-SubCell"/>
</dbReference>
<gene>
    <name evidence="9" type="ORF">VDAG_07024</name>
</gene>
<feature type="region of interest" description="Disordered" evidence="7">
    <location>
        <begin position="442"/>
        <end position="483"/>
    </location>
</feature>
<accession>G2XAC1</accession>
<evidence type="ECO:0000256" key="5">
    <source>
        <dbReference type="RuleBase" id="RU004020"/>
    </source>
</evidence>
<dbReference type="STRING" id="498257.G2XAC1"/>
<dbReference type="Pfam" id="PF00447">
    <property type="entry name" value="HSF_DNA-bind"/>
    <property type="match status" value="1"/>
</dbReference>
<dbReference type="SMART" id="SM00415">
    <property type="entry name" value="HSF"/>
    <property type="match status" value="1"/>
</dbReference>
<reference evidence="10" key="2">
    <citation type="journal article" date="2011" name="PLoS Pathog.">
        <title>Comparative genomics yields insights into niche adaptation of plant vascular wilt pathogens.</title>
        <authorList>
            <person name="Klosterman S.J."/>
            <person name="Subbarao K.V."/>
            <person name="Kang S."/>
            <person name="Veronese P."/>
            <person name="Gold S.E."/>
            <person name="Thomma B.P.H.J."/>
            <person name="Chen Z."/>
            <person name="Henrissat B."/>
            <person name="Lee Y.-H."/>
            <person name="Park J."/>
            <person name="Garcia-Pedrajas M.D."/>
            <person name="Barbara D.J."/>
            <person name="Anchieta A."/>
            <person name="de Jonge R."/>
            <person name="Santhanam P."/>
            <person name="Maruthachalam K."/>
            <person name="Atallah Z."/>
            <person name="Amyotte S.G."/>
            <person name="Paz Z."/>
            <person name="Inderbitzin P."/>
            <person name="Hayes R.J."/>
            <person name="Heiman D.I."/>
            <person name="Young S."/>
            <person name="Zeng Q."/>
            <person name="Engels R."/>
            <person name="Galagan J."/>
            <person name="Cuomo C.A."/>
            <person name="Dobinson K.F."/>
            <person name="Ma L.-J."/>
        </authorList>
    </citation>
    <scope>NUCLEOTIDE SEQUENCE [LARGE SCALE GENOMIC DNA]</scope>
    <source>
        <strain evidence="10">VdLs.17 / ATCC MYA-4575 / FGSC 10137</strain>
    </source>
</reference>
<evidence type="ECO:0000256" key="7">
    <source>
        <dbReference type="SAM" id="MobiDB-lite"/>
    </source>
</evidence>
<proteinExistence type="inferred from homology"/>
<evidence type="ECO:0000256" key="2">
    <source>
        <dbReference type="ARBA" id="ARBA00006403"/>
    </source>
</evidence>
<evidence type="ECO:0000256" key="6">
    <source>
        <dbReference type="SAM" id="Coils"/>
    </source>
</evidence>
<dbReference type="EMBL" id="DS572709">
    <property type="protein sequence ID" value="EGY15860.1"/>
    <property type="molecule type" value="Genomic_DNA"/>
</dbReference>
<dbReference type="RefSeq" id="XP_009654224.1">
    <property type="nucleotide sequence ID" value="XM_009655929.1"/>
</dbReference>
<evidence type="ECO:0000313" key="10">
    <source>
        <dbReference type="Proteomes" id="UP000001611"/>
    </source>
</evidence>
<evidence type="ECO:0000256" key="4">
    <source>
        <dbReference type="ARBA" id="ARBA00023242"/>
    </source>
</evidence>
<comment type="subcellular location">
    <subcellularLocation>
        <location evidence="1">Nucleus</location>
    </subcellularLocation>
</comment>
<dbReference type="OrthoDB" id="60033at2759"/>
<organism evidence="9 10">
    <name type="scientific">Verticillium dahliae (strain VdLs.17 / ATCC MYA-4575 / FGSC 10137)</name>
    <name type="common">Verticillium wilt</name>
    <dbReference type="NCBI Taxonomy" id="498257"/>
    <lineage>
        <taxon>Eukaryota</taxon>
        <taxon>Fungi</taxon>
        <taxon>Dikarya</taxon>
        <taxon>Ascomycota</taxon>
        <taxon>Pezizomycotina</taxon>
        <taxon>Sordariomycetes</taxon>
        <taxon>Hypocreomycetidae</taxon>
        <taxon>Glomerellales</taxon>
        <taxon>Plectosphaerellaceae</taxon>
        <taxon>Verticillium</taxon>
    </lineage>
</organism>
<keyword evidence="6" id="KW-0175">Coiled coil</keyword>
<name>G2XAC1_VERDV</name>
<dbReference type="PANTHER" id="PTHR10015">
    <property type="entry name" value="HEAT SHOCK TRANSCRIPTION FACTOR"/>
    <property type="match status" value="1"/>
</dbReference>
<feature type="region of interest" description="Disordered" evidence="7">
    <location>
        <begin position="604"/>
        <end position="661"/>
    </location>
</feature>
<evidence type="ECO:0000313" key="9">
    <source>
        <dbReference type="EMBL" id="EGY15860.1"/>
    </source>
</evidence>
<dbReference type="FunFam" id="1.10.10.10:FF:000173">
    <property type="entry name" value="Heat shock transcription factor Hsf1"/>
    <property type="match status" value="1"/>
</dbReference>
<protein>
    <submittedName>
        <fullName evidence="9">Heat shock factor protein</fullName>
    </submittedName>
</protein>
<dbReference type="PANTHER" id="PTHR10015:SF427">
    <property type="entry name" value="HEAT SHOCK FACTOR PROTEIN"/>
    <property type="match status" value="1"/>
</dbReference>
<dbReference type="GO" id="GO:0003700">
    <property type="term" value="F:DNA-binding transcription factor activity"/>
    <property type="evidence" value="ECO:0007669"/>
    <property type="project" value="InterPro"/>
</dbReference>
<feature type="coiled-coil region" evidence="6">
    <location>
        <begin position="110"/>
        <end position="137"/>
    </location>
</feature>
<keyword evidence="10" id="KW-1185">Reference proteome</keyword>
<dbReference type="OMA" id="QWGQNPP"/>
<sequence>MANQFPSPTPNDLMRWHNSADAGGFVDGTAQGVNPYGMMPPQSQQASSQQSQQPYGQHPTPSPNNALARRQMNRALVPTAQRGNFDPNADPWAYATDDSSSLIQQPGNGAMNEQDSIEALEEAAQKAKRESQSKRKQIPPFVQKLSSFLDEEKNVDLIRWSDKGDSFIVLDEDEFAKTLIPELFKHNNYASFVRQLNMYGFHKRVGLSDNSMRASERKNKSPSEYSNPYFRRGHPNLLWLINKPKNGGGKGGNKKAKAPEGEVESEEEVGFDENLPQGLNIPAAAQTTRALPQSNMPLEKKEMAMIREELAKVRDQQKIILGAINRIQRENGNLYQQAAVFQEQHDRHQNSINAILNFLANVFRKTLEDQNGSQNVNELLASIIPGSMNGTMPQGSVHDEDHFQDTNANNNTTGVDLPDVVANTPTTMTNDQRQQMLNNMMAQTSEQPSSGIPAAAGPNTSTPSFPSANISDSASKAPAPDFSLSPVMGSNPQPPSLSSINYNSEELDALRRMSQDNTDKIHHLQSMLGPLSPSGRIPGLDESDNTNNYFDNGAIDAGLDLDQYLDSDAFNDTGPFSGLDFNAANAPEFDFSLLDANNAAAAGNSAPGTGAGLTPGPAGRVHDVGSTGHNTPSPSGTEEIPRDELAGYDGSPRDLKRRRVD</sequence>
<keyword evidence="4" id="KW-0539">Nucleus</keyword>
<dbReference type="InterPro" id="IPR036390">
    <property type="entry name" value="WH_DNA-bd_sf"/>
</dbReference>
<comment type="similarity">
    <text evidence="2 5">Belongs to the HSF family.</text>
</comment>
<feature type="compositionally biased region" description="Polar residues" evidence="7">
    <location>
        <begin position="627"/>
        <end position="636"/>
    </location>
</feature>
<dbReference type="PRINTS" id="PR00056">
    <property type="entry name" value="HSFDOMAIN"/>
</dbReference>
<feature type="region of interest" description="Disordered" evidence="7">
    <location>
        <begin position="1"/>
        <end position="66"/>
    </location>
</feature>